<dbReference type="GeneID" id="36596155"/>
<dbReference type="InParanoid" id="A0A2J6SPQ2"/>
<keyword evidence="4" id="KW-1185">Reference proteome</keyword>
<dbReference type="STRING" id="1095630.A0A2J6SPQ2"/>
<organism evidence="3 4">
    <name type="scientific">Hyaloscypha bicolor E</name>
    <dbReference type="NCBI Taxonomy" id="1095630"/>
    <lineage>
        <taxon>Eukaryota</taxon>
        <taxon>Fungi</taxon>
        <taxon>Dikarya</taxon>
        <taxon>Ascomycota</taxon>
        <taxon>Pezizomycotina</taxon>
        <taxon>Leotiomycetes</taxon>
        <taxon>Helotiales</taxon>
        <taxon>Hyaloscyphaceae</taxon>
        <taxon>Hyaloscypha</taxon>
        <taxon>Hyaloscypha bicolor</taxon>
    </lineage>
</organism>
<dbReference type="Proteomes" id="UP000235371">
    <property type="component" value="Unassembled WGS sequence"/>
</dbReference>
<evidence type="ECO:0000313" key="4">
    <source>
        <dbReference type="Proteomes" id="UP000235371"/>
    </source>
</evidence>
<accession>A0A2J6SPQ2</accession>
<dbReference type="InterPro" id="IPR056693">
    <property type="entry name" value="DUF7791"/>
</dbReference>
<dbReference type="Pfam" id="PF25053">
    <property type="entry name" value="DUF7791"/>
    <property type="match status" value="1"/>
</dbReference>
<gene>
    <name evidence="3" type="ORF">K444DRAFT_704074</name>
</gene>
<evidence type="ECO:0000313" key="3">
    <source>
        <dbReference type="EMBL" id="PMD52762.1"/>
    </source>
</evidence>
<evidence type="ECO:0000259" key="2">
    <source>
        <dbReference type="Pfam" id="PF25053"/>
    </source>
</evidence>
<reference evidence="3 4" key="1">
    <citation type="submission" date="2016-04" db="EMBL/GenBank/DDBJ databases">
        <title>A degradative enzymes factory behind the ericoid mycorrhizal symbiosis.</title>
        <authorList>
            <consortium name="DOE Joint Genome Institute"/>
            <person name="Martino E."/>
            <person name="Morin E."/>
            <person name="Grelet G."/>
            <person name="Kuo A."/>
            <person name="Kohler A."/>
            <person name="Daghino S."/>
            <person name="Barry K."/>
            <person name="Choi C."/>
            <person name="Cichocki N."/>
            <person name="Clum A."/>
            <person name="Copeland A."/>
            <person name="Hainaut M."/>
            <person name="Haridas S."/>
            <person name="Labutti K."/>
            <person name="Lindquist E."/>
            <person name="Lipzen A."/>
            <person name="Khouja H.-R."/>
            <person name="Murat C."/>
            <person name="Ohm R."/>
            <person name="Olson A."/>
            <person name="Spatafora J."/>
            <person name="Veneault-Fourrey C."/>
            <person name="Henrissat B."/>
            <person name="Grigoriev I."/>
            <person name="Martin F."/>
            <person name="Perotto S."/>
        </authorList>
    </citation>
    <scope>NUCLEOTIDE SEQUENCE [LARGE SCALE GENOMIC DNA]</scope>
    <source>
        <strain evidence="3 4">E</strain>
    </source>
</reference>
<dbReference type="RefSeq" id="XP_024729666.1">
    <property type="nucleotide sequence ID" value="XM_024888079.1"/>
</dbReference>
<protein>
    <recommendedName>
        <fullName evidence="2">DUF7791 domain-containing protein</fullName>
    </recommendedName>
</protein>
<name>A0A2J6SPQ2_9HELO</name>
<dbReference type="OrthoDB" id="443402at2759"/>
<feature type="region of interest" description="Disordered" evidence="1">
    <location>
        <begin position="266"/>
        <end position="285"/>
    </location>
</feature>
<dbReference type="AlphaFoldDB" id="A0A2J6SPQ2"/>
<dbReference type="EMBL" id="KZ613895">
    <property type="protein sequence ID" value="PMD52762.1"/>
    <property type="molecule type" value="Genomic_DNA"/>
</dbReference>
<feature type="domain" description="DUF7791" evidence="2">
    <location>
        <begin position="2"/>
        <end position="73"/>
    </location>
</feature>
<sequence length="285" mass="32498">MMRRRLNSRCKGLLEAPVYSGDSSKAKVQYLHRTVRDYLHRSDIWDYLRSRVSGSYDPDLMLCGAYLQLLKAAEMRNIVLRDFENLVHIYIKYSLKIESRSRDTHILTLNQLDKACNELLSGKDPSNSAKSWLEAGWAVQNPFPAGDKIGIRHWTAFISKNKGNAFFEHSFFEFAFDCQLYCFVEDQLKSGFKPAVQPGGLSLLDRATWKKGSRMLDILYNNGIKPSVKKGTQTLGAEVPPRPGSSRSIIKPLRKSWISNFVHKLGDRSGKRKGSEKDSIPDEMF</sequence>
<proteinExistence type="predicted"/>
<evidence type="ECO:0000256" key="1">
    <source>
        <dbReference type="SAM" id="MobiDB-lite"/>
    </source>
</evidence>